<gene>
    <name evidence="1" type="ORF">ACFPOC_11015</name>
</gene>
<comment type="caution">
    <text evidence="1">The sequence shown here is derived from an EMBL/GenBank/DDBJ whole genome shotgun (WGS) entry which is preliminary data.</text>
</comment>
<organism evidence="1 2">
    <name type="scientific">Rubellimicrobium aerolatum</name>
    <dbReference type="NCBI Taxonomy" id="490979"/>
    <lineage>
        <taxon>Bacteria</taxon>
        <taxon>Pseudomonadati</taxon>
        <taxon>Pseudomonadota</taxon>
        <taxon>Alphaproteobacteria</taxon>
        <taxon>Rhodobacterales</taxon>
        <taxon>Roseobacteraceae</taxon>
        <taxon>Rubellimicrobium</taxon>
    </lineage>
</organism>
<proteinExistence type="predicted"/>
<dbReference type="Proteomes" id="UP001596056">
    <property type="component" value="Unassembled WGS sequence"/>
</dbReference>
<evidence type="ECO:0000313" key="2">
    <source>
        <dbReference type="Proteomes" id="UP001596056"/>
    </source>
</evidence>
<dbReference type="Pfam" id="PF06620">
    <property type="entry name" value="DUF1150"/>
    <property type="match status" value="1"/>
</dbReference>
<dbReference type="InterPro" id="IPR009531">
    <property type="entry name" value="DUF1150"/>
</dbReference>
<protein>
    <submittedName>
        <fullName evidence="1">DUF1150 family protein</fullName>
    </submittedName>
</protein>
<evidence type="ECO:0000313" key="1">
    <source>
        <dbReference type="EMBL" id="MFC5566940.1"/>
    </source>
</evidence>
<dbReference type="RefSeq" id="WP_209839539.1">
    <property type="nucleotide sequence ID" value="NZ_JAGGJP010000005.1"/>
</dbReference>
<reference evidence="2" key="1">
    <citation type="journal article" date="2019" name="Int. J. Syst. Evol. Microbiol.">
        <title>The Global Catalogue of Microorganisms (GCM) 10K type strain sequencing project: providing services to taxonomists for standard genome sequencing and annotation.</title>
        <authorList>
            <consortium name="The Broad Institute Genomics Platform"/>
            <consortium name="The Broad Institute Genome Sequencing Center for Infectious Disease"/>
            <person name="Wu L."/>
            <person name="Ma J."/>
        </authorList>
    </citation>
    <scope>NUCLEOTIDE SEQUENCE [LARGE SCALE GENOMIC DNA]</scope>
    <source>
        <strain evidence="2">KACC 11588</strain>
    </source>
</reference>
<sequence length="81" mass="8986">MNRPHATARPRPDLQALGADIVYVKPIAVADLPEELREQAGELETIFAVHDSQGQQLALVADRDLAFVLARQYDRTPVTVH</sequence>
<dbReference type="EMBL" id="JBHSNA010000009">
    <property type="protein sequence ID" value="MFC5566940.1"/>
    <property type="molecule type" value="Genomic_DNA"/>
</dbReference>
<name>A0ABW0SDE2_9RHOB</name>
<accession>A0ABW0SDE2</accession>
<keyword evidence="2" id="KW-1185">Reference proteome</keyword>